<sequence>MHQKILRFRVSLSGSEPEIWREIDVPDHYNFWELHVAIQDAMGWLDYHLHEFFPKKAGPTKGKRIGLPESEHDESIIASWELSAKKYFTLLGNTIGYVYDFGDNWDHQITLVGMFLAPLDSIYPQCLDGNMACPPEDCGGLYGYQRVLEILSDQSHEEYVDTIEWLKNHAKNYWPFDQHAFSPKKVKFSDPYLRWCNAFNQPYKE</sequence>
<dbReference type="RefSeq" id="WP_265677730.1">
    <property type="nucleotide sequence ID" value="NZ_JAKRRY010000061.1"/>
</dbReference>
<dbReference type="AlphaFoldDB" id="A0A9X3HZ54"/>
<evidence type="ECO:0000259" key="1">
    <source>
        <dbReference type="Pfam" id="PF07929"/>
    </source>
</evidence>
<accession>A0A9X3HZ54</accession>
<dbReference type="Proteomes" id="UP001155587">
    <property type="component" value="Unassembled WGS sequence"/>
</dbReference>
<feature type="domain" description="Plasmid pRiA4b Orf3-like" evidence="1">
    <location>
        <begin position="4"/>
        <end position="184"/>
    </location>
</feature>
<keyword evidence="3" id="KW-1185">Reference proteome</keyword>
<name>A0A9X3HZ54_9VIBR</name>
<dbReference type="EMBL" id="JAKRRY010000061">
    <property type="protein sequence ID" value="MCW8349084.1"/>
    <property type="molecule type" value="Genomic_DNA"/>
</dbReference>
<evidence type="ECO:0000313" key="2">
    <source>
        <dbReference type="EMBL" id="MCW8349084.1"/>
    </source>
</evidence>
<protein>
    <submittedName>
        <fullName evidence="2">Plasmid pRiA4b ORF-3 family protein</fullName>
    </submittedName>
</protein>
<evidence type="ECO:0000313" key="3">
    <source>
        <dbReference type="Proteomes" id="UP001155587"/>
    </source>
</evidence>
<organism evidence="2 3">
    <name type="scientific">Vibrio qingdaonensis</name>
    <dbReference type="NCBI Taxonomy" id="2829491"/>
    <lineage>
        <taxon>Bacteria</taxon>
        <taxon>Pseudomonadati</taxon>
        <taxon>Pseudomonadota</taxon>
        <taxon>Gammaproteobacteria</taxon>
        <taxon>Vibrionales</taxon>
        <taxon>Vibrionaceae</taxon>
        <taxon>Vibrio</taxon>
    </lineage>
</organism>
<reference evidence="2" key="1">
    <citation type="submission" date="2022-02" db="EMBL/GenBank/DDBJ databases">
        <title>Vibrio sp. nov, a new bacterium isolated from seawater.</title>
        <authorList>
            <person name="Yuan Y."/>
        </authorList>
    </citation>
    <scope>NUCLEOTIDE SEQUENCE</scope>
    <source>
        <strain evidence="2">ZSDZ65</strain>
    </source>
</reference>
<dbReference type="SUPFAM" id="SSF159941">
    <property type="entry name" value="MM3350-like"/>
    <property type="match status" value="1"/>
</dbReference>
<dbReference type="Pfam" id="PF07929">
    <property type="entry name" value="PRiA4_ORF3"/>
    <property type="match status" value="1"/>
</dbReference>
<comment type="caution">
    <text evidence="2">The sequence shown here is derived from an EMBL/GenBank/DDBJ whole genome shotgun (WGS) entry which is preliminary data.</text>
</comment>
<dbReference type="InterPro" id="IPR024047">
    <property type="entry name" value="MM3350-like_sf"/>
</dbReference>
<dbReference type="PANTHER" id="PTHR41878:SF1">
    <property type="entry name" value="TNPR PROTEIN"/>
    <property type="match status" value="1"/>
</dbReference>
<proteinExistence type="predicted"/>
<dbReference type="InterPro" id="IPR012912">
    <property type="entry name" value="Plasmid_pRiA4b_Orf3-like"/>
</dbReference>
<dbReference type="PANTHER" id="PTHR41878">
    <property type="entry name" value="LEXA REPRESSOR-RELATED"/>
    <property type="match status" value="1"/>
</dbReference>
<dbReference type="Gene3D" id="3.10.290.30">
    <property type="entry name" value="MM3350-like"/>
    <property type="match status" value="1"/>
</dbReference>
<gene>
    <name evidence="2" type="ORF">MD535_24135</name>
</gene>